<sequence>MSFQPLFAGLVAHDARYMTTLLVFLLVLLILDVLVLTGRTPDTHREVTQHGDYRV</sequence>
<protein>
    <submittedName>
        <fullName evidence="2">Uncharacterized protein</fullName>
    </submittedName>
</protein>
<keyword evidence="1" id="KW-1133">Transmembrane helix</keyword>
<dbReference type="AlphaFoldDB" id="A0A1G8CMG8"/>
<evidence type="ECO:0000313" key="3">
    <source>
        <dbReference type="Proteomes" id="UP000183263"/>
    </source>
</evidence>
<reference evidence="2 3" key="1">
    <citation type="submission" date="2016-10" db="EMBL/GenBank/DDBJ databases">
        <authorList>
            <person name="de Groot N.N."/>
        </authorList>
    </citation>
    <scope>NUCLEOTIDE SEQUENCE [LARGE SCALE GENOMIC DNA]</scope>
    <source>
        <strain evidence="2 3">DSM 44892</strain>
    </source>
</reference>
<dbReference type="EMBL" id="FNDN01000002">
    <property type="protein sequence ID" value="SDH46635.1"/>
    <property type="molecule type" value="Genomic_DNA"/>
</dbReference>
<organism evidence="2 3">
    <name type="scientific">Rhodococcus triatomae</name>
    <dbReference type="NCBI Taxonomy" id="300028"/>
    <lineage>
        <taxon>Bacteria</taxon>
        <taxon>Bacillati</taxon>
        <taxon>Actinomycetota</taxon>
        <taxon>Actinomycetes</taxon>
        <taxon>Mycobacteriales</taxon>
        <taxon>Nocardiaceae</taxon>
        <taxon>Rhodococcus</taxon>
    </lineage>
</organism>
<keyword evidence="1" id="KW-0472">Membrane</keyword>
<evidence type="ECO:0000256" key="1">
    <source>
        <dbReference type="SAM" id="Phobius"/>
    </source>
</evidence>
<proteinExistence type="predicted"/>
<accession>A0A1G8CMG8</accession>
<name>A0A1G8CMG8_9NOCA</name>
<keyword evidence="1" id="KW-0812">Transmembrane</keyword>
<gene>
    <name evidence="2" type="ORF">SAMN05444695_10265</name>
</gene>
<evidence type="ECO:0000313" key="2">
    <source>
        <dbReference type="EMBL" id="SDH46635.1"/>
    </source>
</evidence>
<keyword evidence="3" id="KW-1185">Reference proteome</keyword>
<dbReference type="Proteomes" id="UP000183263">
    <property type="component" value="Unassembled WGS sequence"/>
</dbReference>
<feature type="transmembrane region" description="Helical" evidence="1">
    <location>
        <begin position="15"/>
        <end position="36"/>
    </location>
</feature>